<dbReference type="AlphaFoldDB" id="E0U511"/>
<name>E0U511_BACSH</name>
<dbReference type="Proteomes" id="UP000002233">
    <property type="component" value="Chromosome"/>
</dbReference>
<organism evidence="1 2">
    <name type="scientific">Bacillus spizizenii (strain ATCC 23059 / NRRL B-14472 / W23)</name>
    <name type="common">Bacillus subtilis subsp. spizizenii</name>
    <dbReference type="NCBI Taxonomy" id="655816"/>
    <lineage>
        <taxon>Bacteria</taxon>
        <taxon>Bacillati</taxon>
        <taxon>Bacillota</taxon>
        <taxon>Bacilli</taxon>
        <taxon>Bacillales</taxon>
        <taxon>Bacillaceae</taxon>
        <taxon>Bacillus</taxon>
    </lineage>
</organism>
<dbReference type="EMBL" id="CP002183">
    <property type="protein sequence ID" value="ADM39582.1"/>
    <property type="molecule type" value="Genomic_DNA"/>
</dbReference>
<gene>
    <name evidence="1" type="ordered locus">BSUW23_17735</name>
</gene>
<reference key="1">
    <citation type="submission" date="2010-08" db="EMBL/GenBank/DDBJ databases">
        <authorList>
            <person name="Zeigler D.R."/>
        </authorList>
    </citation>
    <scope>NUCLEOTIDE SEQUENCE</scope>
    <source>
        <strain>W23</strain>
    </source>
</reference>
<sequence>MIFHIYSLDRKADELSPFRKQKNTFLFILKATEKIIIRNVTFMIK</sequence>
<dbReference type="HOGENOM" id="CLU_3196324_0_0_9"/>
<evidence type="ECO:0000313" key="1">
    <source>
        <dbReference type="EMBL" id="ADM39582.1"/>
    </source>
</evidence>
<dbReference type="KEGG" id="bss:BSUW23_17735"/>
<accession>E0U511</accession>
<reference evidence="1 2" key="2">
    <citation type="journal article" date="2011" name="Microbiology">
        <title>The genome sequence of Bacillus subtilis subsp. spizizenii W23: insights into speciation within the B. subtilis complex and into the history of B. subtilis genetics.</title>
        <authorList>
            <person name="Zeigler D.R."/>
        </authorList>
    </citation>
    <scope>NUCLEOTIDE SEQUENCE [LARGE SCALE GENOMIC DNA]</scope>
    <source>
        <strain evidence="2">ATCC 23059 / NRRL B-14472 / W23</strain>
    </source>
</reference>
<evidence type="ECO:0000313" key="2">
    <source>
        <dbReference type="Proteomes" id="UP000002233"/>
    </source>
</evidence>
<protein>
    <submittedName>
        <fullName evidence="1">Uncharacterized protein</fullName>
    </submittedName>
</protein>
<proteinExistence type="predicted"/>